<comment type="caution">
    <text evidence="2">The sequence shown here is derived from an EMBL/GenBank/DDBJ whole genome shotgun (WGS) entry which is preliminary data.</text>
</comment>
<feature type="region of interest" description="Disordered" evidence="1">
    <location>
        <begin position="1"/>
        <end position="68"/>
    </location>
</feature>
<gene>
    <name evidence="2" type="ORF">GCM10010324_49870</name>
</gene>
<name>A0ABQ2YYS0_9ACTN</name>
<accession>A0ABQ2YYS0</accession>
<evidence type="ECO:0000256" key="1">
    <source>
        <dbReference type="SAM" id="MobiDB-lite"/>
    </source>
</evidence>
<dbReference type="Proteomes" id="UP000659223">
    <property type="component" value="Unassembled WGS sequence"/>
</dbReference>
<organism evidence="2 3">
    <name type="scientific">Streptomyces hiroshimensis</name>
    <dbReference type="NCBI Taxonomy" id="66424"/>
    <lineage>
        <taxon>Bacteria</taxon>
        <taxon>Bacillati</taxon>
        <taxon>Actinomycetota</taxon>
        <taxon>Actinomycetes</taxon>
        <taxon>Kitasatosporales</taxon>
        <taxon>Streptomycetaceae</taxon>
        <taxon>Streptomyces</taxon>
    </lineage>
</organism>
<evidence type="ECO:0000313" key="2">
    <source>
        <dbReference type="EMBL" id="GGX97675.1"/>
    </source>
</evidence>
<evidence type="ECO:0000313" key="3">
    <source>
        <dbReference type="Proteomes" id="UP000659223"/>
    </source>
</evidence>
<dbReference type="RefSeq" id="WP_190023964.1">
    <property type="nucleotide sequence ID" value="NZ_BMUT01000011.1"/>
</dbReference>
<protein>
    <recommendedName>
        <fullName evidence="4">Nucleotide exchange factor GrpE</fullName>
    </recommendedName>
</protein>
<evidence type="ECO:0008006" key="4">
    <source>
        <dbReference type="Google" id="ProtNLM"/>
    </source>
</evidence>
<feature type="compositionally biased region" description="Low complexity" evidence="1">
    <location>
        <begin position="10"/>
        <end position="27"/>
    </location>
</feature>
<reference evidence="3" key="1">
    <citation type="journal article" date="2019" name="Int. J. Syst. Evol. Microbiol.">
        <title>The Global Catalogue of Microorganisms (GCM) 10K type strain sequencing project: providing services to taxonomists for standard genome sequencing and annotation.</title>
        <authorList>
            <consortium name="The Broad Institute Genomics Platform"/>
            <consortium name="The Broad Institute Genome Sequencing Center for Infectious Disease"/>
            <person name="Wu L."/>
            <person name="Ma J."/>
        </authorList>
    </citation>
    <scope>NUCLEOTIDE SEQUENCE [LARGE SCALE GENOMIC DNA]</scope>
    <source>
        <strain evidence="3">JCM 4586</strain>
    </source>
</reference>
<proteinExistence type="predicted"/>
<dbReference type="EMBL" id="BMUT01000011">
    <property type="protein sequence ID" value="GGX97675.1"/>
    <property type="molecule type" value="Genomic_DNA"/>
</dbReference>
<sequence length="68" mass="6688">MTAEDPKNTEQAGAPAEQAAAAAGPAATPSEEALAAELDKPVEHVEGTAPQTQGGSGPIRPTHTTGAQ</sequence>
<keyword evidence="3" id="KW-1185">Reference proteome</keyword>
<feature type="compositionally biased region" description="Basic and acidic residues" evidence="1">
    <location>
        <begin position="37"/>
        <end position="46"/>
    </location>
</feature>